<dbReference type="EMBL" id="JACHUQ010000007">
    <property type="protein sequence ID" value="MBZ7974732.1"/>
    <property type="molecule type" value="Genomic_DNA"/>
</dbReference>
<reference evidence="1" key="1">
    <citation type="submission" date="2020-07" db="EMBL/GenBank/DDBJ databases">
        <title>Campylobacter molothri sp. nov. isolated from wild birds.</title>
        <authorList>
            <person name="Miller W.G."/>
            <person name="Chapman M.H."/>
            <person name="Yee E."/>
            <person name="Lopes B.S."/>
            <person name="Forbes K.J."/>
        </authorList>
    </citation>
    <scope>NUCLEOTIDE SEQUENCE</scope>
    <source>
        <strain evidence="1">RM9754</strain>
    </source>
</reference>
<comment type="caution">
    <text evidence="1">The sequence shown here is derived from an EMBL/GenBank/DDBJ whole genome shotgun (WGS) entry which is preliminary data.</text>
</comment>
<evidence type="ECO:0000313" key="2">
    <source>
        <dbReference type="Proteomes" id="UP001319828"/>
    </source>
</evidence>
<accession>A0ACC5W1C8</accession>
<keyword evidence="2" id="KW-1185">Reference proteome</keyword>
<dbReference type="Proteomes" id="UP001319828">
    <property type="component" value="Unassembled WGS sequence"/>
</dbReference>
<proteinExistence type="predicted"/>
<sequence length="312" mass="35884">MLNWKKIEDFNLKEVVDKTQIELDFLNALIKKDFSTLHRFNVKGFIKILSREYDLDFTDFNEEYEAYLNENNLNTIKNNNIKITTPKLDVYHQKSTNFAALIILCIIAIILALGIYYFDTIKGFFKNEQNNSSTAVVDIIGQAQNNLKSLEGNVVVINNETKEKLDENVSSEIISNDQDSQTQGQNTIQETDENITIENNKTDEDIIPKEQNTELDSINKNAHFKISTKTWIGIIELQKYKKTSFVKSQDFTLPLDVDQLVLTGPSALSIIDENNKEHQFPAGSPKRFLIKDGKIKNITLAEFMKFNKGREW</sequence>
<evidence type="ECO:0000313" key="1">
    <source>
        <dbReference type="EMBL" id="MBZ7974732.1"/>
    </source>
</evidence>
<name>A0ACC5W1C8_9BACT</name>
<protein>
    <submittedName>
        <fullName evidence="1">Uncharacterized protein</fullName>
    </submittedName>
</protein>
<organism evidence="1 2">
    <name type="scientific">Campylobacter molothri</name>
    <dbReference type="NCBI Taxonomy" id="1032242"/>
    <lineage>
        <taxon>Bacteria</taxon>
        <taxon>Pseudomonadati</taxon>
        <taxon>Campylobacterota</taxon>
        <taxon>Epsilonproteobacteria</taxon>
        <taxon>Campylobacterales</taxon>
        <taxon>Campylobacteraceae</taxon>
        <taxon>Campylobacter</taxon>
    </lineage>
</organism>
<gene>
    <name evidence="1" type="ORF">H2252_04995</name>
</gene>